<dbReference type="GeneID" id="33315307"/>
<evidence type="ECO:0000313" key="2">
    <source>
        <dbReference type="Proteomes" id="UP000197418"/>
    </source>
</evidence>
<keyword evidence="2" id="KW-1185">Reference proteome</keyword>
<dbReference type="OrthoDB" id="93734at2157"/>
<dbReference type="EMBL" id="CP015102">
    <property type="protein sequence ID" value="ASJ06461.1"/>
    <property type="molecule type" value="Genomic_DNA"/>
</dbReference>
<reference evidence="1 2" key="1">
    <citation type="submission" date="2016-04" db="EMBL/GenBank/DDBJ databases">
        <title>Complete genome sequence of Thermococcus pacificus type strain P4.</title>
        <authorList>
            <person name="Oger P.M."/>
        </authorList>
    </citation>
    <scope>NUCLEOTIDE SEQUENCE [LARGE SCALE GENOMIC DNA]</scope>
    <source>
        <strain evidence="1 2">P-4</strain>
    </source>
</reference>
<dbReference type="KEGG" id="tpaf:A3L08_03510"/>
<dbReference type="AlphaFoldDB" id="A0A218P6T0"/>
<dbReference type="Proteomes" id="UP000197418">
    <property type="component" value="Chromosome"/>
</dbReference>
<dbReference type="RefSeq" id="WP_088853719.1">
    <property type="nucleotide sequence ID" value="NZ_CP015102.1"/>
</dbReference>
<evidence type="ECO:0000313" key="1">
    <source>
        <dbReference type="EMBL" id="ASJ06461.1"/>
    </source>
</evidence>
<accession>A0A218P6T0</accession>
<sequence length="85" mass="9812">MAERILEVLKTKYDFLSIMLQGLEGAIEDISNETDPHEVYRTLVRYLGEFPTRAMLQKMADEKGLGIRVRTEEDVIRAIELVSKK</sequence>
<proteinExistence type="predicted"/>
<name>A0A218P6T0_9EURY</name>
<protein>
    <submittedName>
        <fullName evidence="1">Uncharacterized protein</fullName>
    </submittedName>
</protein>
<gene>
    <name evidence="1" type="ORF">A3L08_03510</name>
</gene>
<organism evidence="1 2">
    <name type="scientific">Thermococcus pacificus</name>
    <dbReference type="NCBI Taxonomy" id="71998"/>
    <lineage>
        <taxon>Archaea</taxon>
        <taxon>Methanobacteriati</taxon>
        <taxon>Methanobacteriota</taxon>
        <taxon>Thermococci</taxon>
        <taxon>Thermococcales</taxon>
        <taxon>Thermococcaceae</taxon>
        <taxon>Thermococcus</taxon>
    </lineage>
</organism>